<comment type="similarity">
    <text evidence="13">Belongs to the LpxK family.</text>
</comment>
<evidence type="ECO:0000256" key="9">
    <source>
        <dbReference type="ARBA" id="ARBA00022777"/>
    </source>
</evidence>
<proteinExistence type="inferred from homology"/>
<dbReference type="SUPFAM" id="SSF52540">
    <property type="entry name" value="P-loop containing nucleoside triphosphate hydrolases"/>
    <property type="match status" value="1"/>
</dbReference>
<evidence type="ECO:0000313" key="14">
    <source>
        <dbReference type="EMBL" id="MDT0622839.1"/>
    </source>
</evidence>
<comment type="caution">
    <text evidence="14">The sequence shown here is derived from an EMBL/GenBank/DDBJ whole genome shotgun (WGS) entry which is preliminary data.</text>
</comment>
<keyword evidence="15" id="KW-1185">Reference proteome</keyword>
<dbReference type="PANTHER" id="PTHR42724">
    <property type="entry name" value="TETRAACYLDISACCHARIDE 4'-KINASE"/>
    <property type="match status" value="1"/>
</dbReference>
<evidence type="ECO:0000256" key="13">
    <source>
        <dbReference type="HAMAP-Rule" id="MF_00409"/>
    </source>
</evidence>
<keyword evidence="7 13" id="KW-0808">Transferase</keyword>
<comment type="function">
    <text evidence="1 13">Transfers the gamma-phosphate of ATP to the 4'-position of a tetraacyldisaccharide 1-phosphate intermediate (termed DS-1-P) to form tetraacyldisaccharide 1,4'-bis-phosphate (lipid IVA).</text>
</comment>
<keyword evidence="9 13" id="KW-0418">Kinase</keyword>
<comment type="catalytic activity">
    <reaction evidence="13">
        <text>a lipid A disaccharide + ATP = a lipid IVA + ADP + H(+)</text>
        <dbReference type="Rhea" id="RHEA:67840"/>
        <dbReference type="ChEBI" id="CHEBI:15378"/>
        <dbReference type="ChEBI" id="CHEBI:30616"/>
        <dbReference type="ChEBI" id="CHEBI:176343"/>
        <dbReference type="ChEBI" id="CHEBI:176425"/>
        <dbReference type="ChEBI" id="CHEBI:456216"/>
        <dbReference type="EC" id="2.7.1.130"/>
    </reaction>
</comment>
<evidence type="ECO:0000256" key="4">
    <source>
        <dbReference type="ARBA" id="ARBA00016436"/>
    </source>
</evidence>
<dbReference type="Pfam" id="PF02606">
    <property type="entry name" value="LpxK"/>
    <property type="match status" value="1"/>
</dbReference>
<dbReference type="InterPro" id="IPR027417">
    <property type="entry name" value="P-loop_NTPase"/>
</dbReference>
<keyword evidence="8 13" id="KW-0547">Nucleotide-binding</keyword>
<evidence type="ECO:0000256" key="8">
    <source>
        <dbReference type="ARBA" id="ARBA00022741"/>
    </source>
</evidence>
<evidence type="ECO:0000256" key="12">
    <source>
        <dbReference type="ARBA" id="ARBA00029757"/>
    </source>
</evidence>
<evidence type="ECO:0000256" key="2">
    <source>
        <dbReference type="ARBA" id="ARBA00004870"/>
    </source>
</evidence>
<dbReference type="PANTHER" id="PTHR42724:SF1">
    <property type="entry name" value="TETRAACYLDISACCHARIDE 4'-KINASE, MITOCHONDRIAL-RELATED"/>
    <property type="match status" value="1"/>
</dbReference>
<keyword evidence="11 13" id="KW-0443">Lipid metabolism</keyword>
<accession>A0ABU3BL38</accession>
<keyword evidence="6 13" id="KW-0441">Lipid A biosynthesis</keyword>
<evidence type="ECO:0000256" key="10">
    <source>
        <dbReference type="ARBA" id="ARBA00022840"/>
    </source>
</evidence>
<dbReference type="HAMAP" id="MF_00409">
    <property type="entry name" value="LpxK"/>
    <property type="match status" value="1"/>
</dbReference>
<evidence type="ECO:0000256" key="1">
    <source>
        <dbReference type="ARBA" id="ARBA00002274"/>
    </source>
</evidence>
<keyword evidence="10 13" id="KW-0067">ATP-binding</keyword>
<dbReference type="Proteomes" id="UP001250662">
    <property type="component" value="Unassembled WGS sequence"/>
</dbReference>
<dbReference type="GO" id="GO:0009029">
    <property type="term" value="F:lipid-A 4'-kinase activity"/>
    <property type="evidence" value="ECO:0007669"/>
    <property type="project" value="UniProtKB-EC"/>
</dbReference>
<protein>
    <recommendedName>
        <fullName evidence="4 13">Tetraacyldisaccharide 4'-kinase</fullName>
        <ecNumber evidence="3 13">2.7.1.130</ecNumber>
    </recommendedName>
    <alternativeName>
        <fullName evidence="12 13">Lipid A 4'-kinase</fullName>
    </alternativeName>
</protein>
<gene>
    <name evidence="13 14" type="primary">lpxK</name>
    <name evidence="14" type="ORF">RM520_14510</name>
</gene>
<sequence length="337" mass="38285">MRLLGKILFPISLLYGIVVHTRNFLYDIKVFKSKAFQTPTICVGNLSVGGTGKTPMIEYLIKLLHDDYKIAMLSRGYRRKSKGFQMAGSKSSVEVLGDEPFQIHSKFKSIDVAVAVDANRCNGIRILEKNKQPDIILLDDAFQHRKVIPSFSILLTTYDNLYVDDFFLPTGSLRDSKNQVKRANLIIVTKCPDNLSKEGSNKVSERIGVKKQVIFAHLSYSKVFFSLKGEIAPEVLKLKKVALVTGIANPSPLVKYLESLGLLFKHYKFKDHHFFTEKEINDFANNDYVITTEKDFVRLNGKVENLFYVEVRHQFLFDGDLILSNSLKKAVTLHLQS</sequence>
<evidence type="ECO:0000256" key="3">
    <source>
        <dbReference type="ARBA" id="ARBA00012071"/>
    </source>
</evidence>
<name>A0ABU3BL38_9FLAO</name>
<comment type="pathway">
    <text evidence="2 13">Glycolipid biosynthesis; lipid IV(A) biosynthesis; lipid IV(A) from (3R)-3-hydroxytetradecanoyl-[acyl-carrier-protein] and UDP-N-acetyl-alpha-D-glucosamine: step 6/6.</text>
</comment>
<dbReference type="NCBIfam" id="TIGR00682">
    <property type="entry name" value="lpxK"/>
    <property type="match status" value="1"/>
</dbReference>
<dbReference type="InterPro" id="IPR003758">
    <property type="entry name" value="LpxK"/>
</dbReference>
<keyword evidence="5 13" id="KW-0444">Lipid biosynthesis</keyword>
<evidence type="ECO:0000256" key="7">
    <source>
        <dbReference type="ARBA" id="ARBA00022679"/>
    </source>
</evidence>
<evidence type="ECO:0000256" key="11">
    <source>
        <dbReference type="ARBA" id="ARBA00023098"/>
    </source>
</evidence>
<dbReference type="EMBL" id="JAVRHU010000006">
    <property type="protein sequence ID" value="MDT0622839.1"/>
    <property type="molecule type" value="Genomic_DNA"/>
</dbReference>
<evidence type="ECO:0000256" key="6">
    <source>
        <dbReference type="ARBA" id="ARBA00022556"/>
    </source>
</evidence>
<evidence type="ECO:0000256" key="5">
    <source>
        <dbReference type="ARBA" id="ARBA00022516"/>
    </source>
</evidence>
<reference evidence="14 15" key="1">
    <citation type="submission" date="2023-09" db="EMBL/GenBank/DDBJ databases">
        <authorList>
            <person name="Rey-Velasco X."/>
        </authorList>
    </citation>
    <scope>NUCLEOTIDE SEQUENCE [LARGE SCALE GENOMIC DNA]</scope>
    <source>
        <strain evidence="14 15">P007</strain>
    </source>
</reference>
<dbReference type="EC" id="2.7.1.130" evidence="3 13"/>
<dbReference type="RefSeq" id="WP_311388483.1">
    <property type="nucleotide sequence ID" value="NZ_JAVRHU010000006.1"/>
</dbReference>
<evidence type="ECO:0000313" key="15">
    <source>
        <dbReference type="Proteomes" id="UP001250662"/>
    </source>
</evidence>
<feature type="binding site" evidence="13">
    <location>
        <begin position="47"/>
        <end position="54"/>
    </location>
    <ligand>
        <name>ATP</name>
        <dbReference type="ChEBI" id="CHEBI:30616"/>
    </ligand>
</feature>
<organism evidence="14 15">
    <name type="scientific">Croceitalea vernalis</name>
    <dbReference type="NCBI Taxonomy" id="3075599"/>
    <lineage>
        <taxon>Bacteria</taxon>
        <taxon>Pseudomonadati</taxon>
        <taxon>Bacteroidota</taxon>
        <taxon>Flavobacteriia</taxon>
        <taxon>Flavobacteriales</taxon>
        <taxon>Flavobacteriaceae</taxon>
        <taxon>Croceitalea</taxon>
    </lineage>
</organism>